<sequence length="366" mass="38652">MQEPIQLPRAAEFGSHSNSFRPAAPNPLRVALWAAAQGWHVHPLTPGTKIPVRGCDRCSPRSKQRPNPRYTEHDGHGCPCIASGRPCHGVLAATDDPGRIADWWHRLPFAGVGVAAGPSGLVILDVDSHGGQVPADQSALLPGVDLPLDVAPGSITDGRDTLALLAEVRRAPLPGCGQQTLTVLTPSGGVHYWFKAPSGTTWRPLAGALGWQLDLRAGTSYAVAPGTITRKGTYKALGDCRSVAELPVWLARDLDRTGHRVRLERPRVVPPWRGRSLGGGYVAAAVHRELTAVAQAPSGTRNGALNRAAFSLGTLLTPASLDRQQVADALLDAARHAGLPDREAEAAIRSGLTAGERQPRTLKGAA</sequence>
<evidence type="ECO:0000313" key="3">
    <source>
        <dbReference type="Proteomes" id="UP000305921"/>
    </source>
</evidence>
<dbReference type="InterPro" id="IPR015330">
    <property type="entry name" value="DNA_primase/pol_bifunc_N"/>
</dbReference>
<dbReference type="SMART" id="SM00943">
    <property type="entry name" value="Prim-Pol"/>
    <property type="match status" value="1"/>
</dbReference>
<name>A0A5R9E4X8_9ACTN</name>
<evidence type="ECO:0000313" key="2">
    <source>
        <dbReference type="EMBL" id="TLQ45040.1"/>
    </source>
</evidence>
<dbReference type="AlphaFoldDB" id="A0A5R9E4X8"/>
<dbReference type="CDD" id="cd04859">
    <property type="entry name" value="Prim_Pol"/>
    <property type="match status" value="1"/>
</dbReference>
<protein>
    <recommendedName>
        <fullName evidence="1">DNA primase/polymerase bifunctional N-terminal domain-containing protein</fullName>
    </recommendedName>
</protein>
<dbReference type="OrthoDB" id="3218228at2"/>
<keyword evidence="3" id="KW-1185">Reference proteome</keyword>
<reference evidence="2 3" key="1">
    <citation type="submission" date="2019-05" db="EMBL/GenBank/DDBJ databases">
        <title>Streptomyces marianii sp. nov., a novel marine actinomycete from southern coast of India.</title>
        <authorList>
            <person name="Iniyan A.M."/>
            <person name="Wink J."/>
            <person name="Ramprasad E."/>
            <person name="Ramana C.V."/>
            <person name="Bunk B."/>
            <person name="Sproer C."/>
            <person name="Joseph F.-J.R.S."/>
            <person name="Vincent S.G.P."/>
        </authorList>
    </citation>
    <scope>NUCLEOTIDE SEQUENCE [LARGE SCALE GENOMIC DNA]</scope>
    <source>
        <strain evidence="2 3">ICN19</strain>
    </source>
</reference>
<dbReference type="SUPFAM" id="SSF56747">
    <property type="entry name" value="Prim-pol domain"/>
    <property type="match status" value="1"/>
</dbReference>
<evidence type="ECO:0000259" key="1">
    <source>
        <dbReference type="SMART" id="SM00943"/>
    </source>
</evidence>
<comment type="caution">
    <text evidence="2">The sequence shown here is derived from an EMBL/GenBank/DDBJ whole genome shotgun (WGS) entry which is preliminary data.</text>
</comment>
<feature type="domain" description="DNA primase/polymerase bifunctional N-terminal" evidence="1">
    <location>
        <begin position="31"/>
        <end position="250"/>
    </location>
</feature>
<organism evidence="2 3">
    <name type="scientific">Streptomyces marianii</name>
    <dbReference type="NCBI Taxonomy" id="1817406"/>
    <lineage>
        <taxon>Bacteria</taxon>
        <taxon>Bacillati</taxon>
        <taxon>Actinomycetota</taxon>
        <taxon>Actinomycetes</taxon>
        <taxon>Kitasatosporales</taxon>
        <taxon>Streptomycetaceae</taxon>
        <taxon>Streptomyces</taxon>
    </lineage>
</organism>
<dbReference type="Proteomes" id="UP000305921">
    <property type="component" value="Unassembled WGS sequence"/>
</dbReference>
<dbReference type="EMBL" id="VAWE01000001">
    <property type="protein sequence ID" value="TLQ45040.1"/>
    <property type="molecule type" value="Genomic_DNA"/>
</dbReference>
<gene>
    <name evidence="2" type="ORF">FEF34_20065</name>
</gene>
<accession>A0A5R9E4X8</accession>
<dbReference type="Pfam" id="PF09250">
    <property type="entry name" value="Prim-Pol"/>
    <property type="match status" value="1"/>
</dbReference>
<proteinExistence type="predicted"/>
<dbReference type="RefSeq" id="WP_138054398.1">
    <property type="nucleotide sequence ID" value="NZ_VAWE01000001.1"/>
</dbReference>